<evidence type="ECO:0000313" key="3">
    <source>
        <dbReference type="EMBL" id="ASY23700.1"/>
    </source>
</evidence>
<dbReference type="AlphaFoldDB" id="A0A249L3N1"/>
<dbReference type="InterPro" id="IPR023753">
    <property type="entry name" value="FAD/NAD-binding_dom"/>
</dbReference>
<evidence type="ECO:0000259" key="2">
    <source>
        <dbReference type="Pfam" id="PF07992"/>
    </source>
</evidence>
<dbReference type="RefSeq" id="WP_095687976.1">
    <property type="nucleotide sequence ID" value="NZ_CP016779.1"/>
</dbReference>
<dbReference type="InterPro" id="IPR051691">
    <property type="entry name" value="Metab_Enz_Cyan_OpOx_G3PDH"/>
</dbReference>
<dbReference type="Proteomes" id="UP000217210">
    <property type="component" value="Chromosome"/>
</dbReference>
<reference evidence="3 4" key="1">
    <citation type="submission" date="2016-07" db="EMBL/GenBank/DDBJ databases">
        <title>High microdiversification within the ubiquitous acI lineage of Actinobacteria.</title>
        <authorList>
            <person name="Neuenschwander S.M."/>
            <person name="Salcher M."/>
            <person name="Ghai R."/>
            <person name="Pernthaler J."/>
        </authorList>
    </citation>
    <scope>NUCLEOTIDE SEQUENCE [LARGE SCALE GENOMIC DNA]</scope>
    <source>
        <strain evidence="3">MMS-IIB-91</strain>
    </source>
</reference>
<organism evidence="3 4">
    <name type="scientific">Candidatus Nanopelagicus abundans</name>
    <dbReference type="NCBI Taxonomy" id="1884916"/>
    <lineage>
        <taxon>Bacteria</taxon>
        <taxon>Bacillati</taxon>
        <taxon>Actinomycetota</taxon>
        <taxon>Actinomycetes</taxon>
        <taxon>Candidatus Nanopelagicales</taxon>
        <taxon>Candidatus Nanopelagicaceae</taxon>
        <taxon>Candidatus Nanopelagicus</taxon>
    </lineage>
</organism>
<feature type="domain" description="FAD/NAD(P)-binding" evidence="2">
    <location>
        <begin position="7"/>
        <end position="294"/>
    </location>
</feature>
<dbReference type="PANTHER" id="PTHR42949">
    <property type="entry name" value="ANAEROBIC GLYCEROL-3-PHOSPHATE DEHYDROGENASE SUBUNIT B"/>
    <property type="match status" value="1"/>
</dbReference>
<keyword evidence="4" id="KW-1185">Reference proteome</keyword>
<sequence>MKQTKVDVLIIGAGPAGLAAAIELKKQGINTVRVVERENVAGGVPRHSFHPGYGVRDLKRFISGPKYANTYIKKALSAGVEINTNTTATNWISDYTLQLTSPAGLEAVSAKSIILATGARERSRSNRVVAGKRPAGIYTTGALQQATYLENLSIGSKAVVVGTEHVSFSAIITLAHAGVKCVAVITDKRKHETVPVLPRLLQLWYRFRLIKSAQIIEVLGDKTVTGIRIEIAGRQSVINCDTIVFTGDWIPDHELARKAGFEMDKKYKSPITNSDGQLAKPMIYAVGNLVLPIKAADKCAKDARKIAKVIAKKLK</sequence>
<gene>
    <name evidence="3" type="ORF">B1sIIB91_02030</name>
</gene>
<accession>A0A249L3N1</accession>
<evidence type="ECO:0000313" key="4">
    <source>
        <dbReference type="Proteomes" id="UP000217210"/>
    </source>
</evidence>
<protein>
    <recommendedName>
        <fullName evidence="2">FAD/NAD(P)-binding domain-containing protein</fullName>
    </recommendedName>
</protein>
<dbReference type="InterPro" id="IPR036188">
    <property type="entry name" value="FAD/NAD-bd_sf"/>
</dbReference>
<dbReference type="PRINTS" id="PR00368">
    <property type="entry name" value="FADPNR"/>
</dbReference>
<dbReference type="GO" id="GO:0016491">
    <property type="term" value="F:oxidoreductase activity"/>
    <property type="evidence" value="ECO:0007669"/>
    <property type="project" value="UniProtKB-KW"/>
</dbReference>
<keyword evidence="1" id="KW-0560">Oxidoreductase</keyword>
<dbReference type="Pfam" id="PF07992">
    <property type="entry name" value="Pyr_redox_2"/>
    <property type="match status" value="1"/>
</dbReference>
<evidence type="ECO:0000256" key="1">
    <source>
        <dbReference type="ARBA" id="ARBA00023002"/>
    </source>
</evidence>
<dbReference type="KEGG" id="nab:B1sIIB91_02030"/>
<dbReference type="PRINTS" id="PR00469">
    <property type="entry name" value="PNDRDTASEII"/>
</dbReference>
<dbReference type="Gene3D" id="3.50.50.60">
    <property type="entry name" value="FAD/NAD(P)-binding domain"/>
    <property type="match status" value="2"/>
</dbReference>
<dbReference type="PANTHER" id="PTHR42949:SF3">
    <property type="entry name" value="ANAEROBIC GLYCEROL-3-PHOSPHATE DEHYDROGENASE SUBUNIT B"/>
    <property type="match status" value="1"/>
</dbReference>
<name>A0A249L3N1_9ACTN</name>
<dbReference type="OrthoDB" id="5287468at2"/>
<proteinExistence type="predicted"/>
<dbReference type="SUPFAM" id="SSF51905">
    <property type="entry name" value="FAD/NAD(P)-binding domain"/>
    <property type="match status" value="1"/>
</dbReference>
<dbReference type="EMBL" id="CP016779">
    <property type="protein sequence ID" value="ASY23700.1"/>
    <property type="molecule type" value="Genomic_DNA"/>
</dbReference>